<evidence type="ECO:0000256" key="10">
    <source>
        <dbReference type="ARBA" id="ARBA00022692"/>
    </source>
</evidence>
<sequence>MSLAGSWRAELRKLLLVLAASGLLGWATGYTLEMLCLGLFVLTGIWLWQLWLMRRWLEDPNKAPPESAGIWGLVYDTIYGLQRENREARGRLQSTVDYLRSSFASMRDGVLILTQSGAIEWSNDAAQGLLGLDYPRDRGQPVLNLLRWPVFHDYFLKGDFQQPLQLPSASDSRQILQVEITTFAGGDFLLFFRDVTRIVQMEQMRRDFVGNVSHELRTPLTVFKGYLDTLSSSELFDEPRFKKAAGQMDQQVQRMENLLTDLLWLSRIETVSEDRETNAVDMVAMLEELREELGSSYPDRLVVLEIETRDKVLGNYRELRSAVSNLVINALKYSGDEDPVRVSWVREDDTLVLHIVDSGVGIEERHLSRITERFYRVDESRNARTGGTGLGLAIVKHVAASHRAELTIDSEPGRGSRFSLHFPLP</sequence>
<dbReference type="CDD" id="cd00082">
    <property type="entry name" value="HisKA"/>
    <property type="match status" value="1"/>
</dbReference>
<keyword evidence="11" id="KW-0547">Nucleotide-binding</keyword>
<dbReference type="Gene3D" id="1.10.287.130">
    <property type="match status" value="1"/>
</dbReference>
<evidence type="ECO:0000256" key="8">
    <source>
        <dbReference type="ARBA" id="ARBA00022592"/>
    </source>
</evidence>
<evidence type="ECO:0000256" key="5">
    <source>
        <dbReference type="ARBA" id="ARBA00022448"/>
    </source>
</evidence>
<keyword evidence="10" id="KW-0812">Transmembrane</keyword>
<keyword evidence="20" id="KW-1185">Reference proteome</keyword>
<evidence type="ECO:0000256" key="6">
    <source>
        <dbReference type="ARBA" id="ARBA00022475"/>
    </source>
</evidence>
<keyword evidence="8" id="KW-0592">Phosphate transport</keyword>
<dbReference type="InterPro" id="IPR036890">
    <property type="entry name" value="HATPase_C_sf"/>
</dbReference>
<evidence type="ECO:0000256" key="16">
    <source>
        <dbReference type="ARBA" id="ARBA00023136"/>
    </source>
</evidence>
<dbReference type="PANTHER" id="PTHR45453">
    <property type="entry name" value="PHOSPHATE REGULON SENSOR PROTEIN PHOR"/>
    <property type="match status" value="1"/>
</dbReference>
<dbReference type="SMART" id="SM00387">
    <property type="entry name" value="HATPase_c"/>
    <property type="match status" value="1"/>
</dbReference>
<keyword evidence="6" id="KW-1003">Cell membrane</keyword>
<name>A0ABZ0I4M5_9GAMM</name>
<dbReference type="PROSITE" id="PS50109">
    <property type="entry name" value="HIS_KIN"/>
    <property type="match status" value="1"/>
</dbReference>
<comment type="catalytic activity">
    <reaction evidence="1">
        <text>ATP + protein L-histidine = ADP + protein N-phospho-L-histidine.</text>
        <dbReference type="EC" id="2.7.13.3"/>
    </reaction>
</comment>
<dbReference type="GO" id="GO:0016301">
    <property type="term" value="F:kinase activity"/>
    <property type="evidence" value="ECO:0007669"/>
    <property type="project" value="UniProtKB-KW"/>
</dbReference>
<evidence type="ECO:0000256" key="14">
    <source>
        <dbReference type="ARBA" id="ARBA00022989"/>
    </source>
</evidence>
<evidence type="ECO:0000256" key="12">
    <source>
        <dbReference type="ARBA" id="ARBA00022777"/>
    </source>
</evidence>
<dbReference type="Pfam" id="PF00512">
    <property type="entry name" value="HisKA"/>
    <property type="match status" value="1"/>
</dbReference>
<keyword evidence="14" id="KW-1133">Transmembrane helix</keyword>
<gene>
    <name evidence="19" type="primary">phoR</name>
    <name evidence="19" type="ORF">R0135_02195</name>
</gene>
<dbReference type="InterPro" id="IPR014310">
    <property type="entry name" value="Sig_transdc_His_kinase_PhoR"/>
</dbReference>
<dbReference type="InterPro" id="IPR005467">
    <property type="entry name" value="His_kinase_dom"/>
</dbReference>
<evidence type="ECO:0000313" key="19">
    <source>
        <dbReference type="EMBL" id="WOJ93993.1"/>
    </source>
</evidence>
<dbReference type="SMART" id="SM00388">
    <property type="entry name" value="HisKA"/>
    <property type="match status" value="1"/>
</dbReference>
<dbReference type="Gene3D" id="3.30.565.10">
    <property type="entry name" value="Histidine kinase-like ATPase, C-terminal domain"/>
    <property type="match status" value="1"/>
</dbReference>
<dbReference type="InterPro" id="IPR003594">
    <property type="entry name" value="HATPase_dom"/>
</dbReference>
<evidence type="ECO:0000256" key="2">
    <source>
        <dbReference type="ARBA" id="ARBA00004236"/>
    </source>
</evidence>
<dbReference type="Pfam" id="PF02518">
    <property type="entry name" value="HATPase_c"/>
    <property type="match status" value="1"/>
</dbReference>
<dbReference type="Pfam" id="PF11808">
    <property type="entry name" value="PhoR"/>
    <property type="match status" value="1"/>
</dbReference>
<dbReference type="PANTHER" id="PTHR45453:SF1">
    <property type="entry name" value="PHOSPHATE REGULON SENSOR PROTEIN PHOR"/>
    <property type="match status" value="1"/>
</dbReference>
<keyword evidence="15" id="KW-0902">Two-component regulatory system</keyword>
<dbReference type="SMART" id="SM00091">
    <property type="entry name" value="PAS"/>
    <property type="match status" value="1"/>
</dbReference>
<keyword evidence="16" id="KW-0472">Membrane</keyword>
<dbReference type="RefSeq" id="WP_407348632.1">
    <property type="nucleotide sequence ID" value="NZ_CP136864.1"/>
</dbReference>
<evidence type="ECO:0000256" key="11">
    <source>
        <dbReference type="ARBA" id="ARBA00022741"/>
    </source>
</evidence>
<dbReference type="SUPFAM" id="SSF47384">
    <property type="entry name" value="Homodimeric domain of signal transducing histidine kinase"/>
    <property type="match status" value="1"/>
</dbReference>
<dbReference type="InterPro" id="IPR036097">
    <property type="entry name" value="HisK_dim/P_sf"/>
</dbReference>
<comment type="function">
    <text evidence="17">Member of the two-component regulatory system PhoR/PhoB involved in the phosphate regulon genes expression. PhoR may function as a membrane-associated protein kinase that phosphorylates PhoB in response to environmental signals.</text>
</comment>
<comment type="subcellular location">
    <subcellularLocation>
        <location evidence="2">Cell membrane</location>
    </subcellularLocation>
</comment>
<evidence type="ECO:0000256" key="13">
    <source>
        <dbReference type="ARBA" id="ARBA00022840"/>
    </source>
</evidence>
<dbReference type="InterPro" id="IPR050351">
    <property type="entry name" value="BphY/WalK/GraS-like"/>
</dbReference>
<dbReference type="NCBIfam" id="TIGR02966">
    <property type="entry name" value="phoR_proteo"/>
    <property type="match status" value="1"/>
</dbReference>
<keyword evidence="5" id="KW-0813">Transport</keyword>
<dbReference type="SUPFAM" id="SSF55874">
    <property type="entry name" value="ATPase domain of HSP90 chaperone/DNA topoisomerase II/histidine kinase"/>
    <property type="match status" value="1"/>
</dbReference>
<evidence type="ECO:0000256" key="4">
    <source>
        <dbReference type="ARBA" id="ARBA00019665"/>
    </source>
</evidence>
<feature type="domain" description="Histidine kinase" evidence="18">
    <location>
        <begin position="211"/>
        <end position="425"/>
    </location>
</feature>
<keyword evidence="13" id="KW-0067">ATP-binding</keyword>
<protein>
    <recommendedName>
        <fullName evidence="4">Phosphate regulon sensor protein PhoR</fullName>
        <ecNumber evidence="3">2.7.13.3</ecNumber>
    </recommendedName>
</protein>
<keyword evidence="12 19" id="KW-0418">Kinase</keyword>
<keyword evidence="9" id="KW-0808">Transferase</keyword>
<dbReference type="InterPro" id="IPR000014">
    <property type="entry name" value="PAS"/>
</dbReference>
<evidence type="ECO:0000256" key="9">
    <source>
        <dbReference type="ARBA" id="ARBA00022679"/>
    </source>
</evidence>
<evidence type="ECO:0000313" key="20">
    <source>
        <dbReference type="Proteomes" id="UP001626537"/>
    </source>
</evidence>
<evidence type="ECO:0000256" key="17">
    <source>
        <dbReference type="ARBA" id="ARBA00025207"/>
    </source>
</evidence>
<keyword evidence="7" id="KW-0597">Phosphoprotein</keyword>
<dbReference type="Gene3D" id="3.30.450.20">
    <property type="entry name" value="PAS domain"/>
    <property type="match status" value="1"/>
</dbReference>
<dbReference type="InterPro" id="IPR021766">
    <property type="entry name" value="PhoR_N"/>
</dbReference>
<accession>A0ABZ0I4M5</accession>
<dbReference type="CDD" id="cd00130">
    <property type="entry name" value="PAS"/>
    <property type="match status" value="1"/>
</dbReference>
<dbReference type="InterPro" id="IPR004358">
    <property type="entry name" value="Sig_transdc_His_kin-like_C"/>
</dbReference>
<organism evidence="19 20">
    <name type="scientific">Congregibacter variabilis</name>
    <dbReference type="NCBI Taxonomy" id="3081200"/>
    <lineage>
        <taxon>Bacteria</taxon>
        <taxon>Pseudomonadati</taxon>
        <taxon>Pseudomonadota</taxon>
        <taxon>Gammaproteobacteria</taxon>
        <taxon>Cellvibrionales</taxon>
        <taxon>Halieaceae</taxon>
        <taxon>Congregibacter</taxon>
    </lineage>
</organism>
<dbReference type="PRINTS" id="PR00344">
    <property type="entry name" value="BCTRLSENSOR"/>
</dbReference>
<evidence type="ECO:0000259" key="18">
    <source>
        <dbReference type="PROSITE" id="PS50109"/>
    </source>
</evidence>
<evidence type="ECO:0000256" key="15">
    <source>
        <dbReference type="ARBA" id="ARBA00023012"/>
    </source>
</evidence>
<proteinExistence type="predicted"/>
<evidence type="ECO:0000256" key="3">
    <source>
        <dbReference type="ARBA" id="ARBA00012438"/>
    </source>
</evidence>
<dbReference type="InterPro" id="IPR003661">
    <property type="entry name" value="HisK_dim/P_dom"/>
</dbReference>
<dbReference type="Proteomes" id="UP001626537">
    <property type="component" value="Chromosome"/>
</dbReference>
<reference evidence="19 20" key="1">
    <citation type="submission" date="2023-10" db="EMBL/GenBank/DDBJ databases">
        <title>Two novel species belonging to the OM43/NOR5 clade.</title>
        <authorList>
            <person name="Park M."/>
        </authorList>
    </citation>
    <scope>NUCLEOTIDE SEQUENCE [LARGE SCALE GENOMIC DNA]</scope>
    <source>
        <strain evidence="19 20">IMCC43200</strain>
    </source>
</reference>
<dbReference type="InterPro" id="IPR035965">
    <property type="entry name" value="PAS-like_dom_sf"/>
</dbReference>
<dbReference type="EC" id="2.7.13.3" evidence="3"/>
<dbReference type="EMBL" id="CP136864">
    <property type="protein sequence ID" value="WOJ93993.1"/>
    <property type="molecule type" value="Genomic_DNA"/>
</dbReference>
<evidence type="ECO:0000256" key="7">
    <source>
        <dbReference type="ARBA" id="ARBA00022553"/>
    </source>
</evidence>
<dbReference type="SUPFAM" id="SSF55785">
    <property type="entry name" value="PYP-like sensor domain (PAS domain)"/>
    <property type="match status" value="1"/>
</dbReference>
<evidence type="ECO:0000256" key="1">
    <source>
        <dbReference type="ARBA" id="ARBA00000085"/>
    </source>
</evidence>